<keyword evidence="3" id="KW-0812">Transmembrane</keyword>
<dbReference type="Pfam" id="PF07228">
    <property type="entry name" value="SpoIIE"/>
    <property type="match status" value="1"/>
</dbReference>
<dbReference type="RefSeq" id="WP_051693128.1">
    <property type="nucleotide sequence ID" value="NZ_JMQN01000057.1"/>
</dbReference>
<organism evidence="5 6">
    <name type="scientific">Marinobacterium lacunae</name>
    <dbReference type="NCBI Taxonomy" id="1232683"/>
    <lineage>
        <taxon>Bacteria</taxon>
        <taxon>Pseudomonadati</taxon>
        <taxon>Pseudomonadota</taxon>
        <taxon>Gammaproteobacteria</taxon>
        <taxon>Oceanospirillales</taxon>
        <taxon>Oceanospirillaceae</taxon>
        <taxon>Marinobacterium</taxon>
    </lineage>
</organism>
<accession>A0A081FUG6</accession>
<dbReference type="Pfam" id="PF05226">
    <property type="entry name" value="CHASE2"/>
    <property type="match status" value="1"/>
</dbReference>
<proteinExistence type="predicted"/>
<evidence type="ECO:0000256" key="1">
    <source>
        <dbReference type="ARBA" id="ARBA00022801"/>
    </source>
</evidence>
<dbReference type="Gene3D" id="3.60.40.10">
    <property type="entry name" value="PPM-type phosphatase domain"/>
    <property type="match status" value="1"/>
</dbReference>
<dbReference type="PROSITE" id="PS51746">
    <property type="entry name" value="PPM_2"/>
    <property type="match status" value="1"/>
</dbReference>
<dbReference type="InterPro" id="IPR007890">
    <property type="entry name" value="CHASE2"/>
</dbReference>
<feature type="coiled-coil region" evidence="2">
    <location>
        <begin position="428"/>
        <end position="455"/>
    </location>
</feature>
<dbReference type="SMART" id="SM00331">
    <property type="entry name" value="PP2C_SIG"/>
    <property type="match status" value="1"/>
</dbReference>
<dbReference type="InterPro" id="IPR036457">
    <property type="entry name" value="PPM-type-like_dom_sf"/>
</dbReference>
<keyword evidence="2" id="KW-0175">Coiled coil</keyword>
<feature type="transmembrane region" description="Helical" evidence="3">
    <location>
        <begin position="379"/>
        <end position="400"/>
    </location>
</feature>
<protein>
    <submittedName>
        <fullName evidence="5">Serine phosphatase RsbU, regulator of sigma subunit</fullName>
    </submittedName>
</protein>
<comment type="caution">
    <text evidence="5">The sequence shown here is derived from an EMBL/GenBank/DDBJ whole genome shotgun (WGS) entry which is preliminary data.</text>
</comment>
<keyword evidence="3" id="KW-0472">Membrane</keyword>
<keyword evidence="3" id="KW-1133">Transmembrane helix</keyword>
<feature type="domain" description="PPM-type phosphatase" evidence="4">
    <location>
        <begin position="479"/>
        <end position="698"/>
    </location>
</feature>
<evidence type="ECO:0000256" key="3">
    <source>
        <dbReference type="SAM" id="Phobius"/>
    </source>
</evidence>
<dbReference type="EMBL" id="JMQN01000057">
    <property type="protein sequence ID" value="KEA62171.1"/>
    <property type="molecule type" value="Genomic_DNA"/>
</dbReference>
<evidence type="ECO:0000313" key="5">
    <source>
        <dbReference type="EMBL" id="KEA62171.1"/>
    </source>
</evidence>
<evidence type="ECO:0000313" key="6">
    <source>
        <dbReference type="Proteomes" id="UP000028252"/>
    </source>
</evidence>
<keyword evidence="1" id="KW-0378">Hydrolase</keyword>
<feature type="transmembrane region" description="Helical" evidence="3">
    <location>
        <begin position="412"/>
        <end position="429"/>
    </location>
</feature>
<evidence type="ECO:0000259" key="4">
    <source>
        <dbReference type="PROSITE" id="PS51746"/>
    </source>
</evidence>
<dbReference type="PATRIC" id="fig|1232683.4.peg.3773"/>
<keyword evidence="6" id="KW-1185">Reference proteome</keyword>
<reference evidence="5 6" key="1">
    <citation type="submission" date="2014-04" db="EMBL/GenBank/DDBJ databases">
        <title>Marinobacterium kochiensis sp. nov., isolated from sediment sample collected from Kochi backwaters in Kerala, India.</title>
        <authorList>
            <person name="Singh A."/>
            <person name="Pinnaka A.K."/>
        </authorList>
    </citation>
    <scope>NUCLEOTIDE SEQUENCE [LARGE SCALE GENOMIC DNA]</scope>
    <source>
        <strain evidence="5 6">AK27</strain>
    </source>
</reference>
<dbReference type="GO" id="GO:0016791">
    <property type="term" value="F:phosphatase activity"/>
    <property type="evidence" value="ECO:0007669"/>
    <property type="project" value="TreeGrafter"/>
</dbReference>
<dbReference type="InterPro" id="IPR001932">
    <property type="entry name" value="PPM-type_phosphatase-like_dom"/>
</dbReference>
<dbReference type="PANTHER" id="PTHR43156:SF2">
    <property type="entry name" value="STAGE II SPORULATION PROTEIN E"/>
    <property type="match status" value="1"/>
</dbReference>
<feature type="transmembrane region" description="Helical" evidence="3">
    <location>
        <begin position="353"/>
        <end position="373"/>
    </location>
</feature>
<dbReference type="SMART" id="SM01080">
    <property type="entry name" value="CHASE2"/>
    <property type="match status" value="1"/>
</dbReference>
<dbReference type="eggNOG" id="COG4252">
    <property type="taxonomic scope" value="Bacteria"/>
</dbReference>
<sequence length="702" mass="77522">MIRLEIGNTHSVLSPFLKGWILPVGLLLLLLFHLLGFIPMQSALRGFCFDLYQIMFPRERVSGPAVIVDIDEESLKRFGQWPWPRSRLAELVERVGEAQPAAIGIDIIMPEPDRISPCSVGRLIPGIRPALLEELCSLPSNDERLAQVLRRYPTVLGVAGINDTRATVLLTTPVQVIGGDPLPFVRRYRSALSSIDPLQNAVAGHAILSADMDRGVVRRVPMVAAVGEHLFPSLSLEMLRLAIGSPAFSVTSDGRAIQAVGAGELNIPTQADGSMWVHYSRHDPSRFVSAARILDGDFETSLFERKLVLIGFTGLGLVDFPSTALGERVPGVEIHAQVLETVFDGTTLVRPGWAPVAEGAMMLLLGFIVIYLLPRLRVWFQLPVVVVLVCLLAGTGLVLYTRYQLLIDVASPYLLFAVLYVALLADAMMTGEGKIEVLEEDLREQREAALRIQGEMEAAKRFQMSMVPDPDEVFAMEPRIDLAAMMEPAKMVGGDLYDCFMLDEHRVFFIIGDVCGKGVHAALFMVISKTLCKSVALRNHQDIDLGELVTQANREIARDNPEMLFVTAFIAILDLRNGELVYVNAGHEPPALTAPGCRVGSLIHSSGPPIAIMDDYQYDTFRHRLSSDEFLCIFTDGITEAADPEQMLYGRERLEKVIESPTPESDSKALMASIEQSVRRFMGEAEPADDLTIMVVRWRKPD</sequence>
<dbReference type="STRING" id="1232683.ADIMK_3832"/>
<dbReference type="Proteomes" id="UP000028252">
    <property type="component" value="Unassembled WGS sequence"/>
</dbReference>
<dbReference type="PANTHER" id="PTHR43156">
    <property type="entry name" value="STAGE II SPORULATION PROTEIN E-RELATED"/>
    <property type="match status" value="1"/>
</dbReference>
<dbReference type="eggNOG" id="COG2208">
    <property type="taxonomic scope" value="Bacteria"/>
</dbReference>
<dbReference type="SUPFAM" id="SSF81606">
    <property type="entry name" value="PP2C-like"/>
    <property type="match status" value="1"/>
</dbReference>
<name>A0A081FUG6_9GAMM</name>
<feature type="transmembrane region" description="Helical" evidence="3">
    <location>
        <begin position="20"/>
        <end position="38"/>
    </location>
</feature>
<dbReference type="AlphaFoldDB" id="A0A081FUG6"/>
<dbReference type="InterPro" id="IPR052016">
    <property type="entry name" value="Bact_Sigma-Reg"/>
</dbReference>
<evidence type="ECO:0000256" key="2">
    <source>
        <dbReference type="SAM" id="Coils"/>
    </source>
</evidence>
<gene>
    <name evidence="5" type="ORF">ADIMK_3832</name>
</gene>